<dbReference type="OrthoDB" id="27473at2"/>
<name>A0A2X3KZQ8_9BACT</name>
<gene>
    <name evidence="2" type="ORF">BARAN1_0025</name>
</gene>
<protein>
    <recommendedName>
        <fullName evidence="1">DUF5615 domain-containing protein</fullName>
    </recommendedName>
</protein>
<dbReference type="RefSeq" id="WP_122030330.1">
    <property type="nucleotide sequence ID" value="NZ_LS483254.1"/>
</dbReference>
<evidence type="ECO:0000313" key="2">
    <source>
        <dbReference type="EMBL" id="SQD92050.1"/>
    </source>
</evidence>
<reference evidence="3" key="1">
    <citation type="submission" date="2018-05" db="EMBL/GenBank/DDBJ databases">
        <authorList>
            <person name="Hao L."/>
        </authorList>
    </citation>
    <scope>NUCLEOTIDE SEQUENCE [LARGE SCALE GENOMIC DNA]</scope>
</reference>
<sequence>MKLLWDHNLSPRLVRKLADVFPDSLHVADVGLAAADDAQVWSYAAAYGCAIASKDSDFLQRSILFGPPPKAIQIRCGNCSTAEIEALLRRHASDVQAFLLDETAAFLVLGPD</sequence>
<accession>A0A2X3KZQ8</accession>
<dbReference type="KEGG" id="bana:BARAN1_0025"/>
<evidence type="ECO:0000259" key="1">
    <source>
        <dbReference type="Pfam" id="PF18480"/>
    </source>
</evidence>
<keyword evidence="3" id="KW-1185">Reference proteome</keyword>
<evidence type="ECO:0000313" key="3">
    <source>
        <dbReference type="Proteomes" id="UP000249818"/>
    </source>
</evidence>
<dbReference type="Proteomes" id="UP000249818">
    <property type="component" value="Chromosome BARAN1"/>
</dbReference>
<dbReference type="Pfam" id="PF18480">
    <property type="entry name" value="DUF5615"/>
    <property type="match status" value="1"/>
</dbReference>
<proteinExistence type="predicted"/>
<dbReference type="EMBL" id="LS483254">
    <property type="protein sequence ID" value="SQD92050.1"/>
    <property type="molecule type" value="Genomic_DNA"/>
</dbReference>
<dbReference type="AlphaFoldDB" id="A0A2X3KZQ8"/>
<dbReference type="InterPro" id="IPR041049">
    <property type="entry name" value="DUF5615"/>
</dbReference>
<feature type="domain" description="DUF5615" evidence="1">
    <location>
        <begin position="1"/>
        <end position="107"/>
    </location>
</feature>
<organism evidence="2 3">
    <name type="scientific">Candidatus Bipolaricaulis anaerobius</name>
    <dbReference type="NCBI Taxonomy" id="2026885"/>
    <lineage>
        <taxon>Bacteria</taxon>
        <taxon>Candidatus Bipolaricaulota</taxon>
        <taxon>Candidatus Bipolaricaulia</taxon>
        <taxon>Candidatus Bipolaricaulales</taxon>
        <taxon>Candidatus Bipolaricaulaceae</taxon>
        <taxon>Candidatus Bipolaricaulis</taxon>
    </lineage>
</organism>